<keyword evidence="2 7" id="KW-0813">Transport</keyword>
<evidence type="ECO:0000313" key="11">
    <source>
        <dbReference type="Proteomes" id="UP000035352"/>
    </source>
</evidence>
<dbReference type="GO" id="GO:0015344">
    <property type="term" value="F:siderophore uptake transmembrane transporter activity"/>
    <property type="evidence" value="ECO:0007669"/>
    <property type="project" value="TreeGrafter"/>
</dbReference>
<organism evidence="10 11">
    <name type="scientific">Caldimonas brevitalea</name>
    <dbReference type="NCBI Taxonomy" id="413882"/>
    <lineage>
        <taxon>Bacteria</taxon>
        <taxon>Pseudomonadati</taxon>
        <taxon>Pseudomonadota</taxon>
        <taxon>Betaproteobacteria</taxon>
        <taxon>Burkholderiales</taxon>
        <taxon>Sphaerotilaceae</taxon>
        <taxon>Caldimonas</taxon>
    </lineage>
</organism>
<dbReference type="RefSeq" id="WP_047195386.1">
    <property type="nucleotide sequence ID" value="NZ_CP011371.1"/>
</dbReference>
<dbReference type="PANTHER" id="PTHR30069">
    <property type="entry name" value="TONB-DEPENDENT OUTER MEMBRANE RECEPTOR"/>
    <property type="match status" value="1"/>
</dbReference>
<dbReference type="GO" id="GO:0044718">
    <property type="term" value="P:siderophore transmembrane transport"/>
    <property type="evidence" value="ECO:0007669"/>
    <property type="project" value="TreeGrafter"/>
</dbReference>
<protein>
    <recommendedName>
        <fullName evidence="9">TonB-dependent transporter Oar-like beta-barrel domain-containing protein</fullName>
    </recommendedName>
</protein>
<feature type="chain" id="PRO_5002551594" description="TonB-dependent transporter Oar-like beta-barrel domain-containing protein" evidence="8">
    <location>
        <begin position="29"/>
        <end position="965"/>
    </location>
</feature>
<dbReference type="PROSITE" id="PS52016">
    <property type="entry name" value="TONB_DEPENDENT_REC_3"/>
    <property type="match status" value="1"/>
</dbReference>
<dbReference type="STRING" id="413882.AAW51_3193"/>
<dbReference type="Gene3D" id="2.60.40.1120">
    <property type="entry name" value="Carboxypeptidase-like, regulatory domain"/>
    <property type="match status" value="1"/>
</dbReference>
<evidence type="ECO:0000256" key="8">
    <source>
        <dbReference type="SAM" id="SignalP"/>
    </source>
</evidence>
<keyword evidence="3 7" id="KW-1134">Transmembrane beta strand</keyword>
<dbReference type="KEGG" id="pbh:AAW51_3193"/>
<evidence type="ECO:0000313" key="10">
    <source>
        <dbReference type="EMBL" id="AKJ29884.1"/>
    </source>
</evidence>
<feature type="domain" description="TonB-dependent transporter Oar-like beta-barrel" evidence="9">
    <location>
        <begin position="247"/>
        <end position="319"/>
    </location>
</feature>
<dbReference type="EMBL" id="CP011371">
    <property type="protein sequence ID" value="AKJ29884.1"/>
    <property type="molecule type" value="Genomic_DNA"/>
</dbReference>
<evidence type="ECO:0000256" key="1">
    <source>
        <dbReference type="ARBA" id="ARBA00004571"/>
    </source>
</evidence>
<dbReference type="GO" id="GO:0030246">
    <property type="term" value="F:carbohydrate binding"/>
    <property type="evidence" value="ECO:0007669"/>
    <property type="project" value="InterPro"/>
</dbReference>
<evidence type="ECO:0000256" key="2">
    <source>
        <dbReference type="ARBA" id="ARBA00022448"/>
    </source>
</evidence>
<evidence type="ECO:0000256" key="4">
    <source>
        <dbReference type="ARBA" id="ARBA00022692"/>
    </source>
</evidence>
<evidence type="ECO:0000256" key="3">
    <source>
        <dbReference type="ARBA" id="ARBA00022452"/>
    </source>
</evidence>
<evidence type="ECO:0000256" key="5">
    <source>
        <dbReference type="ARBA" id="ARBA00023136"/>
    </source>
</evidence>
<accession>A0A0G3BK95</accession>
<comment type="similarity">
    <text evidence="7">Belongs to the TonB-dependent receptor family.</text>
</comment>
<keyword evidence="8" id="KW-0732">Signal</keyword>
<gene>
    <name evidence="10" type="ORF">AAW51_3193</name>
</gene>
<dbReference type="PANTHER" id="PTHR30069:SF46">
    <property type="entry name" value="OAR PROTEIN"/>
    <property type="match status" value="1"/>
</dbReference>
<dbReference type="GO" id="GO:0009279">
    <property type="term" value="C:cell outer membrane"/>
    <property type="evidence" value="ECO:0007669"/>
    <property type="project" value="UniProtKB-SubCell"/>
</dbReference>
<keyword evidence="6 7" id="KW-0998">Cell outer membrane</keyword>
<dbReference type="Proteomes" id="UP000035352">
    <property type="component" value="Chromosome"/>
</dbReference>
<dbReference type="InterPro" id="IPR057601">
    <property type="entry name" value="Oar-like_b-barrel"/>
</dbReference>
<keyword evidence="11" id="KW-1185">Reference proteome</keyword>
<sequence>MRQAAPSCLFNQALPTVTLLFIALPAAAQVSSAIVRGTVAQASGPVAGATITARNTATGQTLRTTSRSDGGYVLTGLPPGTYRIEVQAAGLPASTREVTLRVGQTLALDLAPGTPTVALQTVTVTGTRGVESKSSEVGAYVSPRQMERLPQVTRNFLAFADLAPGVSFATEADGSTRLQGGAQNINGVNVFIDGVSQKNYVTRGGISGQDSSRGNPFPQSAISEYKVLTQNYKAEFDEVTSAAITAVTKSGTNELQGDVFFDHTRGSWRASTPAEAKAGEKVDSRQNQYGASLGGPIVKDRLHYFIAYEGKDNRDPQTVVPGAGRSAEDIPAAYRHLLGPVSVPFKEDLLFLKLDAALNDAQQLEFTLKYRDERETTNLKDQSTEPWSTQKDNDETRIALKHQYNADTWVNEARITYERTDWNPRPTTLGPGLRFTTGLTDAEKEVLNVGGGQDYQRKAQKGYAVQDDFTFTDLQWRGRHVVKMGVKVKSVEVDAVERLPYNPQYYIDITSGNPDPYKLRVGTALEGVGDGSAHSRNTQIGLYVQDDWEVNRHLTLNLGLRYDYERSPAYLDHETPSDVIAALNEQDPNAPAGQTYAQTLTNGGIDINDYISTGRNRKAFAKAWQPRLGFAYDLKADQHSVVYGGYGRSYDRNIFDWLQLEHTKGTFPTREFLFPDGTWKPEYYTPEGLVGLLGPASNTQGREVVLINNKLKLPFSDQFSLGLRQVVGNWNTDVGLSHVRSKNGFAFLLGNRRPDGSFFAPGTTWGPPFGNGVPGYGSLILGTSGLETRTNSLFLQAQKPYTPTSGWGVTLAYTYANAKENRQFGEHYSLDYPSLADYGWKQSSAVPKHRLVVAALQDLPWGLEGSLRLSYASGRPQYYTDCTAGANQCSIEQFKRGSQRQVDVALGKAFRVGAGARVRVRADVLNLFNRRNYKDYKTDGAEFGSPTGTLEGPPRTVKLSLGASW</sequence>
<dbReference type="InterPro" id="IPR036942">
    <property type="entry name" value="Beta-barrel_TonB_sf"/>
</dbReference>
<comment type="subcellular location">
    <subcellularLocation>
        <location evidence="1 7">Cell outer membrane</location>
        <topology evidence="1 7">Multi-pass membrane protein</topology>
    </subcellularLocation>
</comment>
<dbReference type="Gene3D" id="2.40.170.20">
    <property type="entry name" value="TonB-dependent receptor, beta-barrel domain"/>
    <property type="match status" value="1"/>
</dbReference>
<dbReference type="Pfam" id="PF25183">
    <property type="entry name" value="OMP_b-brl_4"/>
    <property type="match status" value="2"/>
</dbReference>
<dbReference type="InterPro" id="IPR013784">
    <property type="entry name" value="Carb-bd-like_fold"/>
</dbReference>
<dbReference type="SUPFAM" id="SSF49452">
    <property type="entry name" value="Starch-binding domain-like"/>
    <property type="match status" value="1"/>
</dbReference>
<keyword evidence="4 7" id="KW-0812">Transmembrane</keyword>
<evidence type="ECO:0000256" key="7">
    <source>
        <dbReference type="PROSITE-ProRule" id="PRU01360"/>
    </source>
</evidence>
<dbReference type="Pfam" id="PF13620">
    <property type="entry name" value="CarboxypepD_reg"/>
    <property type="match status" value="1"/>
</dbReference>
<reference evidence="10 11" key="1">
    <citation type="submission" date="2015-05" db="EMBL/GenBank/DDBJ databases">
        <authorList>
            <person name="Tang B."/>
            <person name="Yu Y."/>
        </authorList>
    </citation>
    <scope>NUCLEOTIDE SEQUENCE [LARGE SCALE GENOMIC DNA]</scope>
    <source>
        <strain evidence="10 11">DSM 7029</strain>
    </source>
</reference>
<keyword evidence="5 7" id="KW-0472">Membrane</keyword>
<evidence type="ECO:0000256" key="6">
    <source>
        <dbReference type="ARBA" id="ARBA00023237"/>
    </source>
</evidence>
<feature type="domain" description="TonB-dependent transporter Oar-like beta-barrel" evidence="9">
    <location>
        <begin position="345"/>
        <end position="863"/>
    </location>
</feature>
<name>A0A0G3BK95_9BURK</name>
<proteinExistence type="inferred from homology"/>
<dbReference type="AlphaFoldDB" id="A0A0G3BK95"/>
<feature type="signal peptide" evidence="8">
    <location>
        <begin position="1"/>
        <end position="28"/>
    </location>
</feature>
<evidence type="ECO:0000259" key="9">
    <source>
        <dbReference type="Pfam" id="PF25183"/>
    </source>
</evidence>
<dbReference type="InterPro" id="IPR039426">
    <property type="entry name" value="TonB-dep_rcpt-like"/>
</dbReference>
<dbReference type="SUPFAM" id="SSF56935">
    <property type="entry name" value="Porins"/>
    <property type="match status" value="1"/>
</dbReference>